<comment type="similarity">
    <text evidence="1">Belongs to the hemerythrin family.</text>
</comment>
<name>D5CPH0_SIDLE</name>
<dbReference type="EMBL" id="CP001965">
    <property type="protein sequence ID" value="ADE11111.1"/>
    <property type="molecule type" value="Genomic_DNA"/>
</dbReference>
<dbReference type="InterPro" id="IPR016131">
    <property type="entry name" value="Haemerythrin_Fe_BS"/>
</dbReference>
<dbReference type="STRING" id="580332.Slit_0873"/>
<dbReference type="RefSeq" id="WP_013029009.1">
    <property type="nucleotide sequence ID" value="NC_013959.1"/>
</dbReference>
<feature type="domain" description="Hemerythrin-like" evidence="5">
    <location>
        <begin position="23"/>
        <end position="134"/>
    </location>
</feature>
<dbReference type="PROSITE" id="PS00550">
    <property type="entry name" value="HEMERYTHRINS"/>
    <property type="match status" value="1"/>
</dbReference>
<proteinExistence type="inferred from homology"/>
<keyword evidence="2" id="KW-0813">Transport</keyword>
<dbReference type="Pfam" id="PF01814">
    <property type="entry name" value="Hemerythrin"/>
    <property type="match status" value="1"/>
</dbReference>
<keyword evidence="7" id="KW-1185">Reference proteome</keyword>
<keyword evidence="2" id="KW-0561">Oxygen transport</keyword>
<evidence type="ECO:0000256" key="3">
    <source>
        <dbReference type="ARBA" id="ARBA00022723"/>
    </source>
</evidence>
<protein>
    <submittedName>
        <fullName evidence="6">Hemerythrin-like metal-binding protein</fullName>
    </submittedName>
</protein>
<evidence type="ECO:0000313" key="7">
    <source>
        <dbReference type="Proteomes" id="UP000001625"/>
    </source>
</evidence>
<dbReference type="GO" id="GO:0005344">
    <property type="term" value="F:oxygen carrier activity"/>
    <property type="evidence" value="ECO:0007669"/>
    <property type="project" value="UniProtKB-KW"/>
</dbReference>
<dbReference type="eggNOG" id="COG2703">
    <property type="taxonomic scope" value="Bacteria"/>
</dbReference>
<dbReference type="Gene3D" id="1.20.120.50">
    <property type="entry name" value="Hemerythrin-like"/>
    <property type="match status" value="1"/>
</dbReference>
<evidence type="ECO:0000256" key="4">
    <source>
        <dbReference type="ARBA" id="ARBA00023004"/>
    </source>
</evidence>
<keyword evidence="3" id="KW-0479">Metal-binding</keyword>
<dbReference type="InterPro" id="IPR050669">
    <property type="entry name" value="Hemerythrin"/>
</dbReference>
<evidence type="ECO:0000259" key="5">
    <source>
        <dbReference type="Pfam" id="PF01814"/>
    </source>
</evidence>
<dbReference type="CDD" id="cd12107">
    <property type="entry name" value="Hemerythrin"/>
    <property type="match status" value="1"/>
</dbReference>
<dbReference type="GO" id="GO:0046872">
    <property type="term" value="F:metal ion binding"/>
    <property type="evidence" value="ECO:0007669"/>
    <property type="project" value="UniProtKB-KW"/>
</dbReference>
<reference evidence="6 7" key="1">
    <citation type="submission" date="2010-03" db="EMBL/GenBank/DDBJ databases">
        <title>Complete sequence of Sideroxydans lithotrophicus ES-1.</title>
        <authorList>
            <consortium name="US DOE Joint Genome Institute"/>
            <person name="Lucas S."/>
            <person name="Copeland A."/>
            <person name="Lapidus A."/>
            <person name="Cheng J.-F."/>
            <person name="Bruce D."/>
            <person name="Goodwin L."/>
            <person name="Pitluck S."/>
            <person name="Munk A.C."/>
            <person name="Detter J.C."/>
            <person name="Han C."/>
            <person name="Tapia R."/>
            <person name="Larimer F."/>
            <person name="Land M."/>
            <person name="Hauser L."/>
            <person name="Kyrpides N."/>
            <person name="Ivanova N."/>
            <person name="Emerson D."/>
            <person name="Woyke T."/>
        </authorList>
    </citation>
    <scope>NUCLEOTIDE SEQUENCE [LARGE SCALE GENOMIC DNA]</scope>
    <source>
        <strain evidence="6 7">ES-1</strain>
    </source>
</reference>
<dbReference type="HOGENOM" id="CLU_086902_2_2_4"/>
<dbReference type="AlphaFoldDB" id="D5CPH0"/>
<dbReference type="Proteomes" id="UP000001625">
    <property type="component" value="Chromosome"/>
</dbReference>
<dbReference type="SUPFAM" id="SSF47188">
    <property type="entry name" value="Hemerythrin-like"/>
    <property type="match status" value="1"/>
</dbReference>
<organism evidence="6 7">
    <name type="scientific">Sideroxydans lithotrophicus (strain ES-1)</name>
    <dbReference type="NCBI Taxonomy" id="580332"/>
    <lineage>
        <taxon>Bacteria</taxon>
        <taxon>Pseudomonadati</taxon>
        <taxon>Pseudomonadota</taxon>
        <taxon>Betaproteobacteria</taxon>
        <taxon>Nitrosomonadales</taxon>
        <taxon>Gallionellaceae</taxon>
        <taxon>Sideroxydans</taxon>
    </lineage>
</organism>
<dbReference type="KEGG" id="slt:Slit_0873"/>
<dbReference type="InterPro" id="IPR035938">
    <property type="entry name" value="Hemerythrin-like_sf"/>
</dbReference>
<keyword evidence="4" id="KW-0408">Iron</keyword>
<evidence type="ECO:0000256" key="2">
    <source>
        <dbReference type="ARBA" id="ARBA00022621"/>
    </source>
</evidence>
<dbReference type="InterPro" id="IPR012312">
    <property type="entry name" value="Hemerythrin-like"/>
</dbReference>
<evidence type="ECO:0000256" key="1">
    <source>
        <dbReference type="ARBA" id="ARBA00010587"/>
    </source>
</evidence>
<evidence type="ECO:0000313" key="6">
    <source>
        <dbReference type="EMBL" id="ADE11111.1"/>
    </source>
</evidence>
<dbReference type="PANTHER" id="PTHR37164">
    <property type="entry name" value="BACTERIOHEMERYTHRIN"/>
    <property type="match status" value="1"/>
</dbReference>
<accession>D5CPH0</accession>
<sequence length="172" mass="20549">MSELAISNEEVFFKWSPDYSVDIKTIDNQHQELVSILNHLFIAVSKRQADREIAIILDDLIGYTKTHFSLEERLMQQAGYEDFEAHKLEHKKLLERLDQLTRKYLVEEKPIHFELLNFLKLWLKEHIKGSDKKYSSSLRKTGFSMVAWEQEATAAFKEMVEKTGRWWRMKLW</sequence>
<gene>
    <name evidence="6" type="ordered locus">Slit_0873</name>
</gene>
<dbReference type="NCBIfam" id="NF033749">
    <property type="entry name" value="bact_hemeryth"/>
    <property type="match status" value="1"/>
</dbReference>
<dbReference type="NCBIfam" id="TIGR02481">
    <property type="entry name" value="hemeryth_dom"/>
    <property type="match status" value="1"/>
</dbReference>
<dbReference type="InterPro" id="IPR012827">
    <property type="entry name" value="Hemerythrin_metal-bd"/>
</dbReference>
<dbReference type="PANTHER" id="PTHR37164:SF1">
    <property type="entry name" value="BACTERIOHEMERYTHRIN"/>
    <property type="match status" value="1"/>
</dbReference>